<organism evidence="2 3">
    <name type="scientific">Pyrenophora teres f. teres</name>
    <dbReference type="NCBI Taxonomy" id="97479"/>
    <lineage>
        <taxon>Eukaryota</taxon>
        <taxon>Fungi</taxon>
        <taxon>Dikarya</taxon>
        <taxon>Ascomycota</taxon>
        <taxon>Pezizomycotina</taxon>
        <taxon>Dothideomycetes</taxon>
        <taxon>Pleosporomycetidae</taxon>
        <taxon>Pleosporales</taxon>
        <taxon>Pleosporineae</taxon>
        <taxon>Pleosporaceae</taxon>
        <taxon>Pyrenophora</taxon>
    </lineage>
</organism>
<evidence type="ECO:0000313" key="3">
    <source>
        <dbReference type="Proteomes" id="UP000472372"/>
    </source>
</evidence>
<evidence type="ECO:0000256" key="1">
    <source>
        <dbReference type="SAM" id="MobiDB-lite"/>
    </source>
</evidence>
<dbReference type="Proteomes" id="UP000472372">
    <property type="component" value="Chromosome 6"/>
</dbReference>
<dbReference type="EMBL" id="HG992982">
    <property type="protein sequence ID" value="CAE7185188.1"/>
    <property type="molecule type" value="Genomic_DNA"/>
</dbReference>
<reference evidence="2" key="1">
    <citation type="submission" date="2021-02" db="EMBL/GenBank/DDBJ databases">
        <authorList>
            <person name="Syme A R."/>
            <person name="Syme A R."/>
            <person name="Moolhuijzen P."/>
        </authorList>
    </citation>
    <scope>NUCLEOTIDE SEQUENCE</scope>
    <source>
        <strain evidence="2">W1-1</strain>
    </source>
</reference>
<sequence length="137" mass="15485">MTTPTPSSIHSLNAFSYPHPWTTNSIRRSSTPSLNFAQASITHQLYILDCRGHDARDMQRTLNYLNAELKMRKVENLALQEAAKNTNTDGQGQQTGAKKKDPGARLKEMEDEDKRWEKDMGGNPRWGEGRAAHLYGK</sequence>
<dbReference type="AlphaFoldDB" id="A0A6S6W5I8"/>
<feature type="region of interest" description="Disordered" evidence="1">
    <location>
        <begin position="80"/>
        <end position="137"/>
    </location>
</feature>
<accession>A0A6S6W5I8</accession>
<feature type="compositionally biased region" description="Polar residues" evidence="1">
    <location>
        <begin position="83"/>
        <end position="96"/>
    </location>
</feature>
<name>A0A6S6W5I8_9PLEO</name>
<evidence type="ECO:0000313" key="2">
    <source>
        <dbReference type="EMBL" id="CAE7185188.1"/>
    </source>
</evidence>
<gene>
    <name evidence="2" type="ORF">PTTW11_06761</name>
</gene>
<feature type="compositionally biased region" description="Basic and acidic residues" evidence="1">
    <location>
        <begin position="98"/>
        <end position="120"/>
    </location>
</feature>
<protein>
    <submittedName>
        <fullName evidence="2">Uncharacterized protein</fullName>
    </submittedName>
</protein>
<proteinExistence type="predicted"/>